<dbReference type="Pfam" id="PF01636">
    <property type="entry name" value="APH"/>
    <property type="match status" value="1"/>
</dbReference>
<comment type="caution">
    <text evidence="2">The sequence shown here is derived from an EMBL/GenBank/DDBJ whole genome shotgun (WGS) entry which is preliminary data.</text>
</comment>
<gene>
    <name evidence="2" type="ORF">N7517_010912</name>
</gene>
<name>A0A9W9USW4_9EURO</name>
<dbReference type="Gene3D" id="3.90.1200.10">
    <property type="match status" value="1"/>
</dbReference>
<dbReference type="PANTHER" id="PTHR21310">
    <property type="entry name" value="AMINOGLYCOSIDE PHOSPHOTRANSFERASE-RELATED-RELATED"/>
    <property type="match status" value="1"/>
</dbReference>
<dbReference type="Proteomes" id="UP001147752">
    <property type="component" value="Unassembled WGS sequence"/>
</dbReference>
<reference evidence="2" key="1">
    <citation type="submission" date="2022-12" db="EMBL/GenBank/DDBJ databases">
        <authorList>
            <person name="Petersen C."/>
        </authorList>
    </citation>
    <scope>NUCLEOTIDE SEQUENCE</scope>
    <source>
        <strain evidence="2">IBT 3081</strain>
    </source>
</reference>
<evidence type="ECO:0000259" key="1">
    <source>
        <dbReference type="Pfam" id="PF01636"/>
    </source>
</evidence>
<dbReference type="SUPFAM" id="SSF56112">
    <property type="entry name" value="Protein kinase-like (PK-like)"/>
    <property type="match status" value="1"/>
</dbReference>
<feature type="domain" description="Aminoglycoside phosphotransferase" evidence="1">
    <location>
        <begin position="84"/>
        <end position="293"/>
    </location>
</feature>
<keyword evidence="3" id="KW-1185">Reference proteome</keyword>
<evidence type="ECO:0000313" key="2">
    <source>
        <dbReference type="EMBL" id="KAJ5356303.1"/>
    </source>
</evidence>
<dbReference type="AlphaFoldDB" id="A0A9W9USW4"/>
<dbReference type="InterPro" id="IPR011009">
    <property type="entry name" value="Kinase-like_dom_sf"/>
</dbReference>
<dbReference type="InterPro" id="IPR051678">
    <property type="entry name" value="AGP_Transferase"/>
</dbReference>
<accession>A0A9W9USW4</accession>
<dbReference type="GeneID" id="81467818"/>
<protein>
    <recommendedName>
        <fullName evidence="1">Aminoglycoside phosphotransferase domain-containing protein</fullName>
    </recommendedName>
</protein>
<dbReference type="PANTHER" id="PTHR21310:SF15">
    <property type="entry name" value="AMINOGLYCOSIDE PHOSPHOTRANSFERASE DOMAIN-CONTAINING PROTEIN"/>
    <property type="match status" value="1"/>
</dbReference>
<dbReference type="RefSeq" id="XP_056574450.1">
    <property type="nucleotide sequence ID" value="XM_056728635.1"/>
</dbReference>
<evidence type="ECO:0000313" key="3">
    <source>
        <dbReference type="Proteomes" id="UP001147752"/>
    </source>
</evidence>
<dbReference type="InterPro" id="IPR002575">
    <property type="entry name" value="Aminoglycoside_PTrfase"/>
</dbReference>
<proteinExistence type="predicted"/>
<reference evidence="2" key="2">
    <citation type="journal article" date="2023" name="IMA Fungus">
        <title>Comparative genomic study of the Penicillium genus elucidates a diverse pangenome and 15 lateral gene transfer events.</title>
        <authorList>
            <person name="Petersen C."/>
            <person name="Sorensen T."/>
            <person name="Nielsen M.R."/>
            <person name="Sondergaard T.E."/>
            <person name="Sorensen J.L."/>
            <person name="Fitzpatrick D.A."/>
            <person name="Frisvad J.C."/>
            <person name="Nielsen K.L."/>
        </authorList>
    </citation>
    <scope>NUCLEOTIDE SEQUENCE</scope>
    <source>
        <strain evidence="2">IBT 3081</strain>
    </source>
</reference>
<dbReference type="OrthoDB" id="10003767at2759"/>
<dbReference type="EMBL" id="JAPZBT010000006">
    <property type="protein sequence ID" value="KAJ5356303.1"/>
    <property type="molecule type" value="Genomic_DNA"/>
</dbReference>
<sequence>MESIDEYWNSFQNMNLDSDHAKKIKTVLEKANFTHLCSEATKIRREKSIDGLTCSVNIAKFTYGTYNLVIALTFSDKIQWIARIMLPQDEDDLVSEDPTNEDVTKSLLSEIASMNYIRSKTTIPIPRVFGHSVTKNAFGHPYILMEALQGTVLENRMALSIPDTHKRKFAAQFAGYIYELGTLQFPKIGSLSYESNELEITPFQISSSWINPLSSSLEYSYLFRKAETKEIHSEHPDVTDWAAAAWFLEKSLTSMVTEEHLYGPFPLCHLDLDYNNILVDEEFNITAVLDWSNTQTVPIERFVVNPEFVAPPAAPEEYKRAVFEFRDIFVQELGRIEGRKDEDRGLSLSGLFGSSLAEVVFRCTCSPARRAVFDAQLTLALTFGRDAKWEDFKKFFNGRLA</sequence>
<organism evidence="2 3">
    <name type="scientific">Penicillium concentricum</name>
    <dbReference type="NCBI Taxonomy" id="293559"/>
    <lineage>
        <taxon>Eukaryota</taxon>
        <taxon>Fungi</taxon>
        <taxon>Dikarya</taxon>
        <taxon>Ascomycota</taxon>
        <taxon>Pezizomycotina</taxon>
        <taxon>Eurotiomycetes</taxon>
        <taxon>Eurotiomycetidae</taxon>
        <taxon>Eurotiales</taxon>
        <taxon>Aspergillaceae</taxon>
        <taxon>Penicillium</taxon>
    </lineage>
</organism>